<comment type="caution">
    <text evidence="2">The sequence shown here is derived from an EMBL/GenBank/DDBJ whole genome shotgun (WGS) entry which is preliminary data.</text>
</comment>
<organism evidence="2 3">
    <name type="scientific">Phytophthora fragariae</name>
    <dbReference type="NCBI Taxonomy" id="53985"/>
    <lineage>
        <taxon>Eukaryota</taxon>
        <taxon>Sar</taxon>
        <taxon>Stramenopiles</taxon>
        <taxon>Oomycota</taxon>
        <taxon>Peronosporomycetes</taxon>
        <taxon>Peronosporales</taxon>
        <taxon>Peronosporaceae</taxon>
        <taxon>Phytophthora</taxon>
    </lineage>
</organism>
<accession>A0A6G0R4C9</accession>
<reference evidence="2 3" key="1">
    <citation type="submission" date="2018-09" db="EMBL/GenBank/DDBJ databases">
        <title>Genomic investigation of the strawberry pathogen Phytophthora fragariae indicates pathogenicity is determined by transcriptional variation in three key races.</title>
        <authorList>
            <person name="Adams T.M."/>
            <person name="Armitage A.D."/>
            <person name="Sobczyk M.K."/>
            <person name="Bates H.J."/>
            <person name="Dunwell J.M."/>
            <person name="Nellist C.F."/>
            <person name="Harrison R.J."/>
        </authorList>
    </citation>
    <scope>NUCLEOTIDE SEQUENCE [LARGE SCALE GENOMIC DNA]</scope>
    <source>
        <strain evidence="2 3">NOV-77</strain>
    </source>
</reference>
<evidence type="ECO:0008006" key="4">
    <source>
        <dbReference type="Google" id="ProtNLM"/>
    </source>
</evidence>
<dbReference type="Proteomes" id="UP000486351">
    <property type="component" value="Unassembled WGS sequence"/>
</dbReference>
<dbReference type="AlphaFoldDB" id="A0A6G0R4C9"/>
<name>A0A6G0R4C9_9STRA</name>
<dbReference type="EMBL" id="QXFY01001514">
    <property type="protein sequence ID" value="KAE9315889.1"/>
    <property type="molecule type" value="Genomic_DNA"/>
</dbReference>
<proteinExistence type="predicted"/>
<feature type="signal peptide" evidence="1">
    <location>
        <begin position="1"/>
        <end position="23"/>
    </location>
</feature>
<evidence type="ECO:0000313" key="3">
    <source>
        <dbReference type="Proteomes" id="UP000486351"/>
    </source>
</evidence>
<evidence type="ECO:0000256" key="1">
    <source>
        <dbReference type="SAM" id="SignalP"/>
    </source>
</evidence>
<feature type="chain" id="PRO_5026066477" description="Secreted peptide" evidence="1">
    <location>
        <begin position="24"/>
        <end position="81"/>
    </location>
</feature>
<evidence type="ECO:0000313" key="2">
    <source>
        <dbReference type="EMBL" id="KAE9315889.1"/>
    </source>
</evidence>
<sequence>MSDIDGILAFVLLGLLPIEVAYCMLAPPLLSHGQCSLCEAASTSTPLVTAIAASTFGFGELTSCDCTRCCALKRLTRCLRG</sequence>
<gene>
    <name evidence="2" type="ORF">PF008_g19139</name>
</gene>
<keyword evidence="1" id="KW-0732">Signal</keyword>
<protein>
    <recommendedName>
        <fullName evidence="4">Secreted peptide</fullName>
    </recommendedName>
</protein>